<protein>
    <submittedName>
        <fullName evidence="2">Uncharacterized protein</fullName>
    </submittedName>
</protein>
<keyword evidence="3" id="KW-1185">Reference proteome</keyword>
<evidence type="ECO:0000313" key="2">
    <source>
        <dbReference type="EMBL" id="KAG6947086.1"/>
    </source>
</evidence>
<feature type="region of interest" description="Disordered" evidence="1">
    <location>
        <begin position="1"/>
        <end position="32"/>
    </location>
</feature>
<name>A0A8J5MCU1_9STRA</name>
<evidence type="ECO:0000313" key="3">
    <source>
        <dbReference type="Proteomes" id="UP000709295"/>
    </source>
</evidence>
<dbReference type="AlphaFoldDB" id="A0A8J5MCU1"/>
<evidence type="ECO:0000256" key="1">
    <source>
        <dbReference type="SAM" id="MobiDB-lite"/>
    </source>
</evidence>
<reference evidence="2" key="1">
    <citation type="submission" date="2021-01" db="EMBL/GenBank/DDBJ databases">
        <title>Phytophthora aleatoria, a newly-described species from Pinus radiata is distinct from Phytophthora cactorum isolates based on comparative genomics.</title>
        <authorList>
            <person name="Mcdougal R."/>
            <person name="Panda P."/>
            <person name="Williams N."/>
            <person name="Studholme D.J."/>
        </authorList>
    </citation>
    <scope>NUCLEOTIDE SEQUENCE</scope>
    <source>
        <strain evidence="2">NZFS 4037</strain>
    </source>
</reference>
<gene>
    <name evidence="2" type="ORF">JG688_00015693</name>
</gene>
<dbReference type="EMBL" id="JAENGY010001761">
    <property type="protein sequence ID" value="KAG6947086.1"/>
    <property type="molecule type" value="Genomic_DNA"/>
</dbReference>
<organism evidence="2 3">
    <name type="scientific">Phytophthora aleatoria</name>
    <dbReference type="NCBI Taxonomy" id="2496075"/>
    <lineage>
        <taxon>Eukaryota</taxon>
        <taxon>Sar</taxon>
        <taxon>Stramenopiles</taxon>
        <taxon>Oomycota</taxon>
        <taxon>Peronosporomycetes</taxon>
        <taxon>Peronosporales</taxon>
        <taxon>Peronosporaceae</taxon>
        <taxon>Phytophthora</taxon>
    </lineage>
</organism>
<accession>A0A8J5MCU1</accession>
<dbReference type="Proteomes" id="UP000709295">
    <property type="component" value="Unassembled WGS sequence"/>
</dbReference>
<sequence>MARWDKRNVDSVLEESSKRTRPKRDSTSRRAEDATRFDNFTFFKTVWKELREDGWTSKPPPRHALSLFYLNFKGPRGEGFLHRRGSVAGFLST</sequence>
<comment type="caution">
    <text evidence="2">The sequence shown here is derived from an EMBL/GenBank/DDBJ whole genome shotgun (WGS) entry which is preliminary data.</text>
</comment>
<proteinExistence type="predicted"/>